<comment type="caution">
    <text evidence="2">The sequence shown here is derived from an EMBL/GenBank/DDBJ whole genome shotgun (WGS) entry which is preliminary data.</text>
</comment>
<dbReference type="AlphaFoldDB" id="A0A9W9FTC7"/>
<dbReference type="OrthoDB" id="6730379at2759"/>
<keyword evidence="1" id="KW-0812">Transmembrane</keyword>
<sequence>MAVIGANAGGFTKKQVIISASFFMYCVTNIITPQTFLGREAPEYHTGLQFIMILCFASWTSMRLENRRRDKKADTDPAYTTGDENLDILSGLRDETDRQNKHFRYSG</sequence>
<feature type="transmembrane region" description="Helical" evidence="1">
    <location>
        <begin position="44"/>
        <end position="62"/>
    </location>
</feature>
<keyword evidence="1" id="KW-0472">Membrane</keyword>
<name>A0A9W9FTC7_9EURO</name>
<evidence type="ECO:0000256" key="1">
    <source>
        <dbReference type="SAM" id="Phobius"/>
    </source>
</evidence>
<evidence type="ECO:0000313" key="3">
    <source>
        <dbReference type="Proteomes" id="UP001149165"/>
    </source>
</evidence>
<dbReference type="Proteomes" id="UP001149165">
    <property type="component" value="Unassembled WGS sequence"/>
</dbReference>
<reference evidence="2" key="1">
    <citation type="submission" date="2022-11" db="EMBL/GenBank/DDBJ databases">
        <authorList>
            <person name="Petersen C."/>
        </authorList>
    </citation>
    <scope>NUCLEOTIDE SEQUENCE</scope>
    <source>
        <strain evidence="2">IBT 30069</strain>
    </source>
</reference>
<evidence type="ECO:0000313" key="2">
    <source>
        <dbReference type="EMBL" id="KAJ5106101.1"/>
    </source>
</evidence>
<gene>
    <name evidence="2" type="ORF">N7456_002776</name>
</gene>
<keyword evidence="3" id="KW-1185">Reference proteome</keyword>
<keyword evidence="1" id="KW-1133">Transmembrane helix</keyword>
<accession>A0A9W9FTC7</accession>
<protein>
    <submittedName>
        <fullName evidence="2">Uncharacterized protein</fullName>
    </submittedName>
</protein>
<organism evidence="2 3">
    <name type="scientific">Penicillium angulare</name>
    <dbReference type="NCBI Taxonomy" id="116970"/>
    <lineage>
        <taxon>Eukaryota</taxon>
        <taxon>Fungi</taxon>
        <taxon>Dikarya</taxon>
        <taxon>Ascomycota</taxon>
        <taxon>Pezizomycotina</taxon>
        <taxon>Eurotiomycetes</taxon>
        <taxon>Eurotiomycetidae</taxon>
        <taxon>Eurotiales</taxon>
        <taxon>Aspergillaceae</taxon>
        <taxon>Penicillium</taxon>
    </lineage>
</organism>
<reference evidence="2" key="2">
    <citation type="journal article" date="2023" name="IMA Fungus">
        <title>Comparative genomic study of the Penicillium genus elucidates a diverse pangenome and 15 lateral gene transfer events.</title>
        <authorList>
            <person name="Petersen C."/>
            <person name="Sorensen T."/>
            <person name="Nielsen M.R."/>
            <person name="Sondergaard T.E."/>
            <person name="Sorensen J.L."/>
            <person name="Fitzpatrick D.A."/>
            <person name="Frisvad J.C."/>
            <person name="Nielsen K.L."/>
        </authorList>
    </citation>
    <scope>NUCLEOTIDE SEQUENCE</scope>
    <source>
        <strain evidence="2">IBT 30069</strain>
    </source>
</reference>
<proteinExistence type="predicted"/>
<dbReference type="EMBL" id="JAPQKH010000003">
    <property type="protein sequence ID" value="KAJ5106101.1"/>
    <property type="molecule type" value="Genomic_DNA"/>
</dbReference>
<feature type="transmembrane region" description="Helical" evidence="1">
    <location>
        <begin position="16"/>
        <end position="32"/>
    </location>
</feature>